<comment type="similarity">
    <text evidence="2 4">Belongs to the flagella basal body rod proteins family.</text>
</comment>
<keyword evidence="3 4" id="KW-0975">Bacterial flagellum</keyword>
<comment type="subcellular location">
    <subcellularLocation>
        <location evidence="1 4">Bacterial flagellum basal body</location>
    </subcellularLocation>
</comment>
<dbReference type="PANTHER" id="PTHR30435:SF19">
    <property type="entry name" value="FLAGELLAR BASAL-BODY ROD PROTEIN FLGG"/>
    <property type="match status" value="1"/>
</dbReference>
<evidence type="ECO:0000259" key="5">
    <source>
        <dbReference type="Pfam" id="PF00460"/>
    </source>
</evidence>
<dbReference type="PANTHER" id="PTHR30435">
    <property type="entry name" value="FLAGELLAR PROTEIN"/>
    <property type="match status" value="1"/>
</dbReference>
<dbReference type="GO" id="GO:0009425">
    <property type="term" value="C:bacterial-type flagellum basal body"/>
    <property type="evidence" value="ECO:0007669"/>
    <property type="project" value="UniProtKB-SubCell"/>
</dbReference>
<dbReference type="STRING" id="889378.Spiaf_1905"/>
<sequence>MVRGYYTGASGMTAQMNRMDAVSNNLANVNTTGYKRDTAVQKAFPQLLMRRFHDNTEVQLPLGSVDRAPVVGKLGTGVETNEVYTVFEQGSFEQTENPFDLALGGDGFFVVDTPYGERLTRDGSFHLGPEGILVTRQGFPVLGENGPIHIKENNFVVDRQGRVFQNEAYAEDFDRLVSMRENEWEETGLVDELRIEQVRQPRYLRKQGANLLRTTEESGESLPIAQRPVVEQGFLETSNVNPVTEMVAMIEVNRAYEANQKVIESQDQATGRLLNEVLRLM</sequence>
<dbReference type="NCBIfam" id="TIGR03506">
    <property type="entry name" value="FlgEFG_subfam"/>
    <property type="match status" value="1"/>
</dbReference>
<evidence type="ECO:0000256" key="2">
    <source>
        <dbReference type="ARBA" id="ARBA00009677"/>
    </source>
</evidence>
<dbReference type="HOGENOM" id="CLU_013687_0_0_12"/>
<dbReference type="OrthoDB" id="9804559at2"/>
<dbReference type="AlphaFoldDB" id="H9UKB5"/>
<evidence type="ECO:0000256" key="4">
    <source>
        <dbReference type="RuleBase" id="RU362116"/>
    </source>
</evidence>
<evidence type="ECO:0000256" key="3">
    <source>
        <dbReference type="ARBA" id="ARBA00023143"/>
    </source>
</evidence>
<accession>H9UKB5</accession>
<keyword evidence="8" id="KW-0969">Cilium</keyword>
<dbReference type="InterPro" id="IPR037925">
    <property type="entry name" value="FlgE/F/G-like"/>
</dbReference>
<evidence type="ECO:0000256" key="1">
    <source>
        <dbReference type="ARBA" id="ARBA00004117"/>
    </source>
</evidence>
<feature type="domain" description="Flagellar hook protein FlgE/F/G-like D1" evidence="7">
    <location>
        <begin position="102"/>
        <end position="163"/>
    </location>
</feature>
<proteinExistence type="inferred from homology"/>
<gene>
    <name evidence="8" type="ordered locus">Spiaf_1905</name>
</gene>
<evidence type="ECO:0000313" key="8">
    <source>
        <dbReference type="EMBL" id="AFG37958.1"/>
    </source>
</evidence>
<evidence type="ECO:0000259" key="6">
    <source>
        <dbReference type="Pfam" id="PF06429"/>
    </source>
</evidence>
<keyword evidence="8" id="KW-0282">Flagellum</keyword>
<dbReference type="EMBL" id="CP003282">
    <property type="protein sequence ID" value="AFG37958.1"/>
    <property type="molecule type" value="Genomic_DNA"/>
</dbReference>
<dbReference type="Proteomes" id="UP000007383">
    <property type="component" value="Chromosome"/>
</dbReference>
<keyword evidence="9" id="KW-1185">Reference proteome</keyword>
<keyword evidence="8" id="KW-0966">Cell projection</keyword>
<feature type="domain" description="Flagellar basal-body/hook protein C-terminal" evidence="6">
    <location>
        <begin position="232"/>
        <end position="275"/>
    </location>
</feature>
<dbReference type="eggNOG" id="COG4786">
    <property type="taxonomic scope" value="Bacteria"/>
</dbReference>
<dbReference type="InterPro" id="IPR019776">
    <property type="entry name" value="Flagellar_basal_body_rod_CS"/>
</dbReference>
<dbReference type="Pfam" id="PF06429">
    <property type="entry name" value="Flg_bbr_C"/>
    <property type="match status" value="1"/>
</dbReference>
<dbReference type="Pfam" id="PF22692">
    <property type="entry name" value="LlgE_F_G_D1"/>
    <property type="match status" value="1"/>
</dbReference>
<evidence type="ECO:0000259" key="7">
    <source>
        <dbReference type="Pfam" id="PF22692"/>
    </source>
</evidence>
<dbReference type="Pfam" id="PF00460">
    <property type="entry name" value="Flg_bb_rod"/>
    <property type="match status" value="1"/>
</dbReference>
<dbReference type="InterPro" id="IPR010930">
    <property type="entry name" value="Flg_bb/hook_C_dom"/>
</dbReference>
<dbReference type="RefSeq" id="WP_014455941.1">
    <property type="nucleotide sequence ID" value="NC_017098.1"/>
</dbReference>
<dbReference type="InterPro" id="IPR020013">
    <property type="entry name" value="Flagellar_FlgE/F/G"/>
</dbReference>
<feature type="domain" description="Flagellar basal body rod protein N-terminal" evidence="5">
    <location>
        <begin position="6"/>
        <end position="35"/>
    </location>
</feature>
<dbReference type="SUPFAM" id="SSF117143">
    <property type="entry name" value="Flagellar hook protein flgE"/>
    <property type="match status" value="1"/>
</dbReference>
<dbReference type="PROSITE" id="PS00588">
    <property type="entry name" value="FLAGELLA_BB_ROD"/>
    <property type="match status" value="1"/>
</dbReference>
<protein>
    <submittedName>
        <fullName evidence="8">Flagellar hook-basal body protein</fullName>
    </submittedName>
</protein>
<dbReference type="PATRIC" id="fig|889378.3.peg.1892"/>
<dbReference type="KEGG" id="sfc:Spiaf_1905"/>
<name>H9UKB5_SPIAZ</name>
<organism evidence="8 9">
    <name type="scientific">Spirochaeta africana (strain ATCC 700263 / DSM 8902 / Z-7692)</name>
    <dbReference type="NCBI Taxonomy" id="889378"/>
    <lineage>
        <taxon>Bacteria</taxon>
        <taxon>Pseudomonadati</taxon>
        <taxon>Spirochaetota</taxon>
        <taxon>Spirochaetia</taxon>
        <taxon>Spirochaetales</taxon>
        <taxon>Spirochaetaceae</taxon>
        <taxon>Spirochaeta</taxon>
    </lineage>
</organism>
<dbReference type="GO" id="GO:0071978">
    <property type="term" value="P:bacterial-type flagellum-dependent swarming motility"/>
    <property type="evidence" value="ECO:0007669"/>
    <property type="project" value="TreeGrafter"/>
</dbReference>
<reference evidence="9" key="1">
    <citation type="journal article" date="2013" name="Stand. Genomic Sci.">
        <title>Complete genome sequence of the halophilic bacterium Spirochaeta africana type strain (Z-7692(T)) from the alkaline Lake Magadi in the East African Rift.</title>
        <authorList>
            <person name="Liolos K."/>
            <person name="Abt B."/>
            <person name="Scheuner C."/>
            <person name="Teshima H."/>
            <person name="Held B."/>
            <person name="Lapidus A."/>
            <person name="Nolan M."/>
            <person name="Lucas S."/>
            <person name="Deshpande S."/>
            <person name="Cheng J.F."/>
            <person name="Tapia R."/>
            <person name="Goodwin L.A."/>
            <person name="Pitluck S."/>
            <person name="Pagani I."/>
            <person name="Ivanova N."/>
            <person name="Mavromatis K."/>
            <person name="Mikhailova N."/>
            <person name="Huntemann M."/>
            <person name="Pati A."/>
            <person name="Chen A."/>
            <person name="Palaniappan K."/>
            <person name="Land M."/>
            <person name="Rohde M."/>
            <person name="Tindall B.J."/>
            <person name="Detter J.C."/>
            <person name="Goker M."/>
            <person name="Bristow J."/>
            <person name="Eisen J.A."/>
            <person name="Markowitz V."/>
            <person name="Hugenholtz P."/>
            <person name="Woyke T."/>
            <person name="Klenk H.P."/>
            <person name="Kyrpides N.C."/>
        </authorList>
    </citation>
    <scope>NUCLEOTIDE SEQUENCE</scope>
    <source>
        <strain evidence="9">ATCC 700263 / DSM 8902 / Z-7692</strain>
    </source>
</reference>
<dbReference type="InterPro" id="IPR053967">
    <property type="entry name" value="LlgE_F_G-like_D1"/>
</dbReference>
<dbReference type="InterPro" id="IPR001444">
    <property type="entry name" value="Flag_bb_rod_N"/>
</dbReference>
<evidence type="ECO:0000313" key="9">
    <source>
        <dbReference type="Proteomes" id="UP000007383"/>
    </source>
</evidence>